<feature type="domain" description="Radical SAM core" evidence="11">
    <location>
        <begin position="5"/>
        <end position="245"/>
    </location>
</feature>
<keyword evidence="6 10" id="KW-0479">Metal-binding</keyword>
<evidence type="ECO:0000256" key="2">
    <source>
        <dbReference type="ARBA" id="ARBA00006100"/>
    </source>
</evidence>
<evidence type="ECO:0000256" key="4">
    <source>
        <dbReference type="ARBA" id="ARBA00022617"/>
    </source>
</evidence>
<dbReference type="SFLD" id="SFLDF00562">
    <property type="entry name" value="HemN-like__clustered_with_heat"/>
    <property type="match status" value="1"/>
</dbReference>
<comment type="caution">
    <text evidence="12">The sequence shown here is derived from an EMBL/GenBank/DDBJ whole genome shotgun (WGS) entry which is preliminary data.</text>
</comment>
<evidence type="ECO:0000256" key="5">
    <source>
        <dbReference type="ARBA" id="ARBA00022691"/>
    </source>
</evidence>
<dbReference type="InterPro" id="IPR007197">
    <property type="entry name" value="rSAM"/>
</dbReference>
<dbReference type="InterPro" id="IPR013785">
    <property type="entry name" value="Aldolase_TIM"/>
</dbReference>
<organism evidence="12 13">
    <name type="scientific">Acinetobacter chinensis</name>
    <dbReference type="NCBI Taxonomy" id="2004650"/>
    <lineage>
        <taxon>Bacteria</taxon>
        <taxon>Pseudomonadati</taxon>
        <taxon>Pseudomonadota</taxon>
        <taxon>Gammaproteobacteria</taxon>
        <taxon>Moraxellales</taxon>
        <taxon>Moraxellaceae</taxon>
        <taxon>Acinetobacter</taxon>
    </lineage>
</organism>
<gene>
    <name evidence="12" type="primary">hemW</name>
    <name evidence="12" type="ORF">QR674_10380</name>
</gene>
<dbReference type="InterPro" id="IPR034505">
    <property type="entry name" value="Coproporphyrinogen-III_oxidase"/>
</dbReference>
<keyword evidence="8 10" id="KW-0411">Iron-sulfur</keyword>
<name>A0ABU3WG75_9GAMM</name>
<evidence type="ECO:0000259" key="11">
    <source>
        <dbReference type="PROSITE" id="PS51918"/>
    </source>
</evidence>
<dbReference type="Pfam" id="PF04055">
    <property type="entry name" value="Radical_SAM"/>
    <property type="match status" value="1"/>
</dbReference>
<reference evidence="12 13" key="1">
    <citation type="submission" date="2023-06" db="EMBL/GenBank/DDBJ databases">
        <title>Genomic Analysis of Acinetobacter Strains Recovered from South Australian Aquatic Samples provides Insights into the Circulation of Antibiotic Resistance determinants in the Environment.</title>
        <authorList>
            <person name="Tobin L."/>
            <person name="Jarocki V.M."/>
            <person name="Kenyon J."/>
            <person name="Drigo B."/>
            <person name="Donner E."/>
            <person name="Djordjevic S.P."/>
            <person name="Hamidian M."/>
        </authorList>
    </citation>
    <scope>NUCLEOTIDE SEQUENCE [LARGE SCALE GENOMIC DNA]</scope>
    <source>
        <strain evidence="12 13">SAAc652</strain>
    </source>
</reference>
<keyword evidence="10" id="KW-0004">4Fe-4S</keyword>
<comment type="cofactor">
    <cofactor evidence="1">
        <name>[4Fe-4S] cluster</name>
        <dbReference type="ChEBI" id="CHEBI:49883"/>
    </cofactor>
</comment>
<dbReference type="SFLD" id="SFLDG01065">
    <property type="entry name" value="anaerobic_coproporphyrinogen-I"/>
    <property type="match status" value="1"/>
</dbReference>
<evidence type="ECO:0000256" key="9">
    <source>
        <dbReference type="ARBA" id="ARBA00023186"/>
    </source>
</evidence>
<dbReference type="Pfam" id="PF06969">
    <property type="entry name" value="HemN_C"/>
    <property type="match status" value="1"/>
</dbReference>
<dbReference type="SFLD" id="SFLDF00288">
    <property type="entry name" value="HemN-like__clustered_with_nucl"/>
    <property type="match status" value="1"/>
</dbReference>
<comment type="subcellular location">
    <subcellularLocation>
        <location evidence="10">Cytoplasm</location>
    </subcellularLocation>
</comment>
<proteinExistence type="inferred from homology"/>
<dbReference type="InterPro" id="IPR010723">
    <property type="entry name" value="HemN_C"/>
</dbReference>
<dbReference type="SFLD" id="SFLDG01082">
    <property type="entry name" value="B12-binding_domain_containing"/>
    <property type="match status" value="1"/>
</dbReference>
<evidence type="ECO:0000256" key="3">
    <source>
        <dbReference type="ARBA" id="ARBA00017228"/>
    </source>
</evidence>
<evidence type="ECO:0000313" key="12">
    <source>
        <dbReference type="EMBL" id="MDV2469393.1"/>
    </source>
</evidence>
<dbReference type="RefSeq" id="WP_317084117.1">
    <property type="nucleotide sequence ID" value="NZ_JASVDY010000003.1"/>
</dbReference>
<evidence type="ECO:0000256" key="1">
    <source>
        <dbReference type="ARBA" id="ARBA00001966"/>
    </source>
</evidence>
<keyword evidence="9 10" id="KW-0143">Chaperone</keyword>
<accession>A0ABU3WG75</accession>
<keyword evidence="10" id="KW-0963">Cytoplasm</keyword>
<dbReference type="PROSITE" id="PS51918">
    <property type="entry name" value="RADICAL_SAM"/>
    <property type="match status" value="1"/>
</dbReference>
<comment type="function">
    <text evidence="10">Probably acts as a heme chaperone, transferring heme to an unknown acceptor. Binds one molecule of heme per monomer, possibly covalently. Binds 1 [4Fe-4S] cluster. The cluster is coordinated with 3 cysteines and an exchangeable S-adenosyl-L-methionine.</text>
</comment>
<dbReference type="Proteomes" id="UP001278188">
    <property type="component" value="Unassembled WGS sequence"/>
</dbReference>
<dbReference type="SFLD" id="SFLDS00029">
    <property type="entry name" value="Radical_SAM"/>
    <property type="match status" value="1"/>
</dbReference>
<keyword evidence="13" id="KW-1185">Reference proteome</keyword>
<keyword evidence="4 10" id="KW-0349">Heme</keyword>
<dbReference type="InterPro" id="IPR004559">
    <property type="entry name" value="HemW-like"/>
</dbReference>
<dbReference type="SMART" id="SM00729">
    <property type="entry name" value="Elp3"/>
    <property type="match status" value="1"/>
</dbReference>
<sequence>MADLNPQNIPLSLYIHMPWCVRKCPYCDFNSHAVPDGALSQELEQEYLQALVEDFKTQTDFAQGREIHSVFIGGGTPSLISAQGYVWLFAQLKALIPFEQGCEITLEANPGTVEHDPFADYLEAGINRLSIGVQSFNTDHLQKLGRIHSSDNAVTAIQHARAAGFERVNVDLMHGLPEQTLEQALLDLKLAVESGATHISWYQLTIEPNTVFFRTQPVLPVDEVLEDIQEQGEQYLKASGFINYEVSAWRKEKPSAHNLNYWQFGDYLAIGAGAHGKVTQPDGVYRYQKTRLPKDYLARVPAENLQYKRIEHDDMPFEFMMNALRLNEGVPAEFYLERTGTALTTVVPLLDSLKQRHLMVDDENRLACTEQGHIFLNSVLEEFL</sequence>
<dbReference type="EMBL" id="JASVDY010000003">
    <property type="protein sequence ID" value="MDV2469393.1"/>
    <property type="molecule type" value="Genomic_DNA"/>
</dbReference>
<dbReference type="CDD" id="cd01335">
    <property type="entry name" value="Radical_SAM"/>
    <property type="match status" value="1"/>
</dbReference>
<dbReference type="NCBIfam" id="TIGR00539">
    <property type="entry name" value="hemN_rel"/>
    <property type="match status" value="1"/>
</dbReference>
<comment type="similarity">
    <text evidence="2">Belongs to the anaerobic coproporphyrinogen-III oxidase family. HemW subfamily.</text>
</comment>
<dbReference type="PANTHER" id="PTHR13932:SF5">
    <property type="entry name" value="RADICAL S-ADENOSYL METHIONINE DOMAIN-CONTAINING PROTEIN 1, MITOCHONDRIAL"/>
    <property type="match status" value="1"/>
</dbReference>
<dbReference type="InterPro" id="IPR058240">
    <property type="entry name" value="rSAM_sf"/>
</dbReference>
<dbReference type="InterPro" id="IPR006638">
    <property type="entry name" value="Elp3/MiaA/NifB-like_rSAM"/>
</dbReference>
<dbReference type="PANTHER" id="PTHR13932">
    <property type="entry name" value="COPROPORPHYRINIGEN III OXIDASE"/>
    <property type="match status" value="1"/>
</dbReference>
<protein>
    <recommendedName>
        <fullName evidence="3 10">Heme chaperone HemW</fullName>
    </recommendedName>
</protein>
<keyword evidence="7 10" id="KW-0408">Iron</keyword>
<dbReference type="Gene3D" id="3.20.20.70">
    <property type="entry name" value="Aldolase class I"/>
    <property type="match status" value="1"/>
</dbReference>
<evidence type="ECO:0000256" key="8">
    <source>
        <dbReference type="ARBA" id="ARBA00023014"/>
    </source>
</evidence>
<keyword evidence="5 10" id="KW-0949">S-adenosyl-L-methionine</keyword>
<evidence type="ECO:0000256" key="10">
    <source>
        <dbReference type="RuleBase" id="RU364116"/>
    </source>
</evidence>
<evidence type="ECO:0000256" key="6">
    <source>
        <dbReference type="ARBA" id="ARBA00022723"/>
    </source>
</evidence>
<dbReference type="SUPFAM" id="SSF102114">
    <property type="entry name" value="Radical SAM enzymes"/>
    <property type="match status" value="1"/>
</dbReference>
<evidence type="ECO:0000313" key="13">
    <source>
        <dbReference type="Proteomes" id="UP001278188"/>
    </source>
</evidence>
<evidence type="ECO:0000256" key="7">
    <source>
        <dbReference type="ARBA" id="ARBA00023004"/>
    </source>
</evidence>